<name>A0A5C8V0G8_9FLAO</name>
<sequence length="174" mass="19926">MSKYLLEHQASERLLFRKIVPSDFNDWLPFYHNPLSTKHWDGLPKDPVVACKEQFSRVFERYEMGLGGMNALTLKGTNQLVGMCGLLVQTVDSIEELEIGYSILPEYWLQGFAFEAAHKCKTFAFEKGFAKSLISIIHIDNMPSRKVAIKNGMHLDKTTTYKDNPVHIFRVNQG</sequence>
<dbReference type="SUPFAM" id="SSF55729">
    <property type="entry name" value="Acyl-CoA N-acyltransferases (Nat)"/>
    <property type="match status" value="1"/>
</dbReference>
<dbReference type="RefSeq" id="WP_147743627.1">
    <property type="nucleotide sequence ID" value="NZ_VRUR01000002.1"/>
</dbReference>
<dbReference type="InterPro" id="IPR016181">
    <property type="entry name" value="Acyl_CoA_acyltransferase"/>
</dbReference>
<comment type="caution">
    <text evidence="2">The sequence shown here is derived from an EMBL/GenBank/DDBJ whole genome shotgun (WGS) entry which is preliminary data.</text>
</comment>
<dbReference type="EMBL" id="VRUR01000002">
    <property type="protein sequence ID" value="TXN34891.1"/>
    <property type="molecule type" value="Genomic_DNA"/>
</dbReference>
<dbReference type="Proteomes" id="UP000321456">
    <property type="component" value="Unassembled WGS sequence"/>
</dbReference>
<dbReference type="PROSITE" id="PS51186">
    <property type="entry name" value="GNAT"/>
    <property type="match status" value="1"/>
</dbReference>
<proteinExistence type="predicted"/>
<dbReference type="PANTHER" id="PTHR43792">
    <property type="entry name" value="GNAT FAMILY, PUTATIVE (AFU_ORTHOLOGUE AFUA_3G00765)-RELATED-RELATED"/>
    <property type="match status" value="1"/>
</dbReference>
<keyword evidence="3" id="KW-1185">Reference proteome</keyword>
<accession>A0A5C8V0G8</accession>
<dbReference type="AlphaFoldDB" id="A0A5C8V0G8"/>
<dbReference type="PANTHER" id="PTHR43792:SF1">
    <property type="entry name" value="N-ACETYLTRANSFERASE DOMAIN-CONTAINING PROTEIN"/>
    <property type="match status" value="1"/>
</dbReference>
<dbReference type="Pfam" id="PF13302">
    <property type="entry name" value="Acetyltransf_3"/>
    <property type="match status" value="1"/>
</dbReference>
<dbReference type="Gene3D" id="3.40.630.30">
    <property type="match status" value="1"/>
</dbReference>
<gene>
    <name evidence="2" type="ORF">FVB32_09830</name>
</gene>
<evidence type="ECO:0000313" key="3">
    <source>
        <dbReference type="Proteomes" id="UP000321456"/>
    </source>
</evidence>
<protein>
    <submittedName>
        <fullName evidence="2">GNAT family N-acetyltransferase</fullName>
    </submittedName>
</protein>
<keyword evidence="2" id="KW-0808">Transferase</keyword>
<evidence type="ECO:0000259" key="1">
    <source>
        <dbReference type="PROSITE" id="PS51186"/>
    </source>
</evidence>
<dbReference type="InterPro" id="IPR000182">
    <property type="entry name" value="GNAT_dom"/>
</dbReference>
<dbReference type="InterPro" id="IPR051531">
    <property type="entry name" value="N-acetyltransferase"/>
</dbReference>
<evidence type="ECO:0000313" key="2">
    <source>
        <dbReference type="EMBL" id="TXN34891.1"/>
    </source>
</evidence>
<dbReference type="GO" id="GO:0016747">
    <property type="term" value="F:acyltransferase activity, transferring groups other than amino-acyl groups"/>
    <property type="evidence" value="ECO:0007669"/>
    <property type="project" value="InterPro"/>
</dbReference>
<reference evidence="2 3" key="1">
    <citation type="submission" date="2019-08" db="EMBL/GenBank/DDBJ databases">
        <title>Professor.</title>
        <authorList>
            <person name="Park J.S."/>
        </authorList>
    </citation>
    <scope>NUCLEOTIDE SEQUENCE [LARGE SCALE GENOMIC DNA]</scope>
    <source>
        <strain evidence="2 3">176CP5-101</strain>
    </source>
</reference>
<organism evidence="2 3">
    <name type="scientific">Flagellimonas hymeniacidonis</name>
    <dbReference type="NCBI Taxonomy" id="2603628"/>
    <lineage>
        <taxon>Bacteria</taxon>
        <taxon>Pseudomonadati</taxon>
        <taxon>Bacteroidota</taxon>
        <taxon>Flavobacteriia</taxon>
        <taxon>Flavobacteriales</taxon>
        <taxon>Flavobacteriaceae</taxon>
        <taxon>Flagellimonas</taxon>
    </lineage>
</organism>
<feature type="domain" description="N-acetyltransferase" evidence="1">
    <location>
        <begin position="14"/>
        <end position="174"/>
    </location>
</feature>